<dbReference type="PROSITE" id="PS51257">
    <property type="entry name" value="PROKAR_LIPOPROTEIN"/>
    <property type="match status" value="1"/>
</dbReference>
<proteinExistence type="predicted"/>
<keyword evidence="2" id="KW-1185">Reference proteome</keyword>
<reference evidence="1 2" key="1">
    <citation type="journal article" date="2019" name="Int. J. Syst. Evol. Microbiol.">
        <title>The Global Catalogue of Microorganisms (GCM) 10K type strain sequencing project: providing services to taxonomists for standard genome sequencing and annotation.</title>
        <authorList>
            <consortium name="The Broad Institute Genomics Platform"/>
            <consortium name="The Broad Institute Genome Sequencing Center for Infectious Disease"/>
            <person name="Wu L."/>
            <person name="Ma J."/>
        </authorList>
    </citation>
    <scope>NUCLEOTIDE SEQUENCE [LARGE SCALE GENOMIC DNA]</scope>
    <source>
        <strain evidence="1 2">CGMCC 1.12125</strain>
    </source>
</reference>
<comment type="caution">
    <text evidence="1">The sequence shown here is derived from an EMBL/GenBank/DDBJ whole genome shotgun (WGS) entry which is preliminary data.</text>
</comment>
<dbReference type="InterPro" id="IPR047792">
    <property type="entry name" value="Hvo_1808-like"/>
</dbReference>
<accession>A0ABD6CD71</accession>
<dbReference type="Gene3D" id="1.10.10.2910">
    <property type="match status" value="1"/>
</dbReference>
<dbReference type="NCBIfam" id="NF038145">
    <property type="entry name" value="Hvo_1808_fam"/>
    <property type="match status" value="1"/>
</dbReference>
<sequence>MGRRLLLVGLAGLLVLAGCNAPTTADVRPDPAADQRGWENGYWYDDELSVDASDGLTEREREAVVARTMARVERIRGLEFERSVGVEVISRAEYREQYGGQNETGTDHWREQVWEALLLVGEDTTVSSAFGATFDASVRGFYDPGEEAIVLVSDAETPTVDRWTLAHELVHALQDQQFGLDEYPRTQDRRRGRNGVVEGDANYVAAQYEQRCERSWDCLPRPNRTEDDLAGFDRGVFLTMYAPYAAGESFVASVHDREGWAGVDALYDRYPTSSEQVIHPDAYPDERPRTVTVPDRSNGEWERFDREPVGETVGEAAIYATFWANGQVNRTTHDTYDYDHPLSAGWAGDTVVPYRNGDRYGYVWQTAWDTRADAREFAGAYRAILADRSVTQPTNATYVLPESDPFGDAFRVTREGTRVRVVNAPTVGDLDAVHAPD</sequence>
<evidence type="ECO:0000313" key="1">
    <source>
        <dbReference type="EMBL" id="MFD1587949.1"/>
    </source>
</evidence>
<gene>
    <name evidence="1" type="ORF">ACFR9U_13260</name>
</gene>
<name>A0ABD6CD71_9EURY</name>
<evidence type="ECO:0000313" key="2">
    <source>
        <dbReference type="Proteomes" id="UP001597119"/>
    </source>
</evidence>
<dbReference type="RefSeq" id="WP_379814513.1">
    <property type="nucleotide sequence ID" value="NZ_JALLGV010000008.1"/>
</dbReference>
<protein>
    <submittedName>
        <fullName evidence="1">Hvo_1808 family surface protein</fullName>
    </submittedName>
</protein>
<dbReference type="EMBL" id="JBHUDJ010000006">
    <property type="protein sequence ID" value="MFD1587949.1"/>
    <property type="molecule type" value="Genomic_DNA"/>
</dbReference>
<dbReference type="AlphaFoldDB" id="A0ABD6CD71"/>
<dbReference type="Proteomes" id="UP001597119">
    <property type="component" value="Unassembled WGS sequence"/>
</dbReference>
<organism evidence="1 2">
    <name type="scientific">Halorientalis brevis</name>
    <dbReference type="NCBI Taxonomy" id="1126241"/>
    <lineage>
        <taxon>Archaea</taxon>
        <taxon>Methanobacteriati</taxon>
        <taxon>Methanobacteriota</taxon>
        <taxon>Stenosarchaea group</taxon>
        <taxon>Halobacteria</taxon>
        <taxon>Halobacteriales</taxon>
        <taxon>Haloarculaceae</taxon>
        <taxon>Halorientalis</taxon>
    </lineage>
</organism>